<organism evidence="2 3">
    <name type="scientific">Ciceribacter ferrooxidans</name>
    <dbReference type="NCBI Taxonomy" id="2509717"/>
    <lineage>
        <taxon>Bacteria</taxon>
        <taxon>Pseudomonadati</taxon>
        <taxon>Pseudomonadota</taxon>
        <taxon>Alphaproteobacteria</taxon>
        <taxon>Hyphomicrobiales</taxon>
        <taxon>Rhizobiaceae</taxon>
        <taxon>Ciceribacter</taxon>
    </lineage>
</organism>
<feature type="region of interest" description="Disordered" evidence="1">
    <location>
        <begin position="1"/>
        <end position="27"/>
    </location>
</feature>
<dbReference type="EMBL" id="SDVB01000391">
    <property type="protein sequence ID" value="RYB97021.1"/>
    <property type="molecule type" value="Genomic_DNA"/>
</dbReference>
<evidence type="ECO:0000256" key="1">
    <source>
        <dbReference type="SAM" id="MobiDB-lite"/>
    </source>
</evidence>
<feature type="region of interest" description="Disordered" evidence="1">
    <location>
        <begin position="60"/>
        <end position="84"/>
    </location>
</feature>
<evidence type="ECO:0000313" key="2">
    <source>
        <dbReference type="EMBL" id="RYB97021.1"/>
    </source>
</evidence>
<proteinExistence type="predicted"/>
<reference evidence="2 3" key="1">
    <citation type="submission" date="2019-01" db="EMBL/GenBank/DDBJ databases">
        <authorList>
            <person name="Deng T."/>
        </authorList>
    </citation>
    <scope>NUCLEOTIDE SEQUENCE [LARGE SCALE GENOMIC DNA]</scope>
    <source>
        <strain evidence="2 3">F8825</strain>
    </source>
</reference>
<gene>
    <name evidence="2" type="ORF">EUU22_23775</name>
</gene>
<accession>A0A4Q2S978</accession>
<keyword evidence="3" id="KW-1185">Reference proteome</keyword>
<dbReference type="AlphaFoldDB" id="A0A4Q2S978"/>
<dbReference type="OrthoDB" id="8101429at2"/>
<name>A0A4Q2S978_9HYPH</name>
<evidence type="ECO:0000313" key="3">
    <source>
        <dbReference type="Proteomes" id="UP000291088"/>
    </source>
</evidence>
<protein>
    <submittedName>
        <fullName evidence="2">Uncharacterized protein</fullName>
    </submittedName>
</protein>
<dbReference type="Proteomes" id="UP000291088">
    <property type="component" value="Unassembled WGS sequence"/>
</dbReference>
<sequence>MFFRRHPPLPCRASPPQGGRSIGGDRRALPLLSPLVGEMSRTDRGGYAFAVGARHRPQPVLPPCGGDARQGRGGYPLRGAVPCP</sequence>
<comment type="caution">
    <text evidence="2">The sequence shown here is derived from an EMBL/GenBank/DDBJ whole genome shotgun (WGS) entry which is preliminary data.</text>
</comment>